<dbReference type="InterPro" id="IPR010856">
    <property type="entry name" value="Gig2-like"/>
</dbReference>
<proteinExistence type="predicted"/>
<dbReference type="Gene3D" id="2.60.120.330">
    <property type="entry name" value="B-lactam Antibiotic, Isopenicillin N Synthase, Chain"/>
    <property type="match status" value="1"/>
</dbReference>
<dbReference type="Proteomes" id="UP001589810">
    <property type="component" value="Unassembled WGS sequence"/>
</dbReference>
<protein>
    <submittedName>
        <fullName evidence="1">DUF1479 domain-containing protein</fullName>
    </submittedName>
</protein>
<name>A0ABV6MTQ3_9PSEU</name>
<reference evidence="1 2" key="1">
    <citation type="submission" date="2024-09" db="EMBL/GenBank/DDBJ databases">
        <authorList>
            <person name="Sun Q."/>
            <person name="Mori K."/>
        </authorList>
    </citation>
    <scope>NUCLEOTIDE SEQUENCE [LARGE SCALE GENOMIC DNA]</scope>
    <source>
        <strain evidence="1 2">TBRC 1432</strain>
    </source>
</reference>
<dbReference type="PANTHER" id="PTHR30613:SF1">
    <property type="entry name" value="DUF1479 DOMAIN PROTEIN (AFU_ORTHOLOGUE AFUA_5G09280)"/>
    <property type="match status" value="1"/>
</dbReference>
<evidence type="ECO:0000313" key="2">
    <source>
        <dbReference type="Proteomes" id="UP001589810"/>
    </source>
</evidence>
<sequence length="409" mass="44878">MVSTLPSDVPAAIRDTKARLRAGIGDVAGLLAEIEKDMLAEVEAVLAAGPAAFPVVAYDDVAAGTVPSATLDAIRRRGCAVVRGTFPRAQAESWDAELADYLARNNFAARYAGPADDVFGGLSSSKPQIYPIYWSRPQLQARQSERMSTVRTFLNSFWRNESEGRVWFDPTLDTGYPDRIRRREPGSSSKGLSAHTDSGSVERWLLPAYQQVFRHVFSGRWSSYDPWDAAHRTEVDEFESTVMCSSFRTFQGWTALSDMRPTDGVLHVVPIPSAMAYLLLRALQDDVPADDLCGATNGRVLAVTEQWHAPLLPALTPIPAVEPGDTVWWHCDVIHSVADVSDQERWGNVMYIPAAPMCPKNARYAADCGRRFLAGTSPADFAAEDYEATWPDRATLADLTAIGRAQLGL</sequence>
<accession>A0ABV6MTQ3</accession>
<dbReference type="Pfam" id="PF07350">
    <property type="entry name" value="Gig2-like"/>
    <property type="match status" value="1"/>
</dbReference>
<evidence type="ECO:0000313" key="1">
    <source>
        <dbReference type="EMBL" id="MFC0543681.1"/>
    </source>
</evidence>
<dbReference type="PANTHER" id="PTHR30613">
    <property type="entry name" value="UNCHARACTERIZED PROTEIN YBIU-RELATED"/>
    <property type="match status" value="1"/>
</dbReference>
<dbReference type="RefSeq" id="WP_273935178.1">
    <property type="nucleotide sequence ID" value="NZ_CP097263.1"/>
</dbReference>
<keyword evidence="2" id="KW-1185">Reference proteome</keyword>
<dbReference type="InterPro" id="IPR027443">
    <property type="entry name" value="IPNS-like_sf"/>
</dbReference>
<dbReference type="SUPFAM" id="SSF51197">
    <property type="entry name" value="Clavaminate synthase-like"/>
    <property type="match status" value="1"/>
</dbReference>
<dbReference type="EMBL" id="JBHLUD010000007">
    <property type="protein sequence ID" value="MFC0543681.1"/>
    <property type="molecule type" value="Genomic_DNA"/>
</dbReference>
<comment type="caution">
    <text evidence="1">The sequence shown here is derived from an EMBL/GenBank/DDBJ whole genome shotgun (WGS) entry which is preliminary data.</text>
</comment>
<gene>
    <name evidence="1" type="ORF">ACFFH7_19415</name>
</gene>
<organism evidence="1 2">
    <name type="scientific">Kutzneria chonburiensis</name>
    <dbReference type="NCBI Taxonomy" id="1483604"/>
    <lineage>
        <taxon>Bacteria</taxon>
        <taxon>Bacillati</taxon>
        <taxon>Actinomycetota</taxon>
        <taxon>Actinomycetes</taxon>
        <taxon>Pseudonocardiales</taxon>
        <taxon>Pseudonocardiaceae</taxon>
        <taxon>Kutzneria</taxon>
    </lineage>
</organism>